<reference evidence="9 10" key="1">
    <citation type="submission" date="2018-05" db="EMBL/GenBank/DDBJ databases">
        <authorList>
            <person name="Goeker M."/>
            <person name="Huntemann M."/>
            <person name="Clum A."/>
            <person name="Pillay M."/>
            <person name="Palaniappan K."/>
            <person name="Varghese N."/>
            <person name="Mikhailova N."/>
            <person name="Stamatis D."/>
            <person name="Reddy T."/>
            <person name="Daum C."/>
            <person name="Shapiro N."/>
            <person name="Ivanova N."/>
            <person name="Kyrpides N."/>
            <person name="Woyke T."/>
        </authorList>
    </citation>
    <scope>NUCLEOTIDE SEQUENCE [LARGE SCALE GENOMIC DNA]</scope>
    <source>
        <strain evidence="9 10">DSM 26524</strain>
    </source>
</reference>
<accession>A0AB73SZH8</accession>
<evidence type="ECO:0000256" key="5">
    <source>
        <dbReference type="ARBA" id="ARBA00022989"/>
    </source>
</evidence>
<evidence type="ECO:0000313" key="10">
    <source>
        <dbReference type="Proteomes" id="UP000245412"/>
    </source>
</evidence>
<dbReference type="InterPro" id="IPR035906">
    <property type="entry name" value="MetI-like_sf"/>
</dbReference>
<dbReference type="Pfam" id="PF12911">
    <property type="entry name" value="OppC_N"/>
    <property type="match status" value="1"/>
</dbReference>
<dbReference type="PANTHER" id="PTHR43386">
    <property type="entry name" value="OLIGOPEPTIDE TRANSPORT SYSTEM PERMEASE PROTEIN APPC"/>
    <property type="match status" value="1"/>
</dbReference>
<dbReference type="RefSeq" id="WP_109748058.1">
    <property type="nucleotide sequence ID" value="NZ_JANKBI010000015.1"/>
</dbReference>
<dbReference type="Proteomes" id="UP000245412">
    <property type="component" value="Unassembled WGS sequence"/>
</dbReference>
<evidence type="ECO:0000256" key="2">
    <source>
        <dbReference type="ARBA" id="ARBA00022448"/>
    </source>
</evidence>
<evidence type="ECO:0000256" key="4">
    <source>
        <dbReference type="ARBA" id="ARBA00022692"/>
    </source>
</evidence>
<evidence type="ECO:0000256" key="6">
    <source>
        <dbReference type="ARBA" id="ARBA00023136"/>
    </source>
</evidence>
<evidence type="ECO:0000259" key="8">
    <source>
        <dbReference type="PROSITE" id="PS50928"/>
    </source>
</evidence>
<dbReference type="AlphaFoldDB" id="A0AB73SZH8"/>
<dbReference type="EMBL" id="QGGY01000015">
    <property type="protein sequence ID" value="PWJ72878.1"/>
    <property type="molecule type" value="Genomic_DNA"/>
</dbReference>
<dbReference type="CDD" id="cd06261">
    <property type="entry name" value="TM_PBP2"/>
    <property type="match status" value="1"/>
</dbReference>
<dbReference type="GO" id="GO:0005886">
    <property type="term" value="C:plasma membrane"/>
    <property type="evidence" value="ECO:0007669"/>
    <property type="project" value="UniProtKB-SubCell"/>
</dbReference>
<dbReference type="PROSITE" id="PS50928">
    <property type="entry name" value="ABC_TM1"/>
    <property type="match status" value="1"/>
</dbReference>
<comment type="caution">
    <text evidence="9">The sequence shown here is derived from an EMBL/GenBank/DDBJ whole genome shotgun (WGS) entry which is preliminary data.</text>
</comment>
<dbReference type="InterPro" id="IPR025966">
    <property type="entry name" value="OppC_N"/>
</dbReference>
<feature type="transmembrane region" description="Helical" evidence="7">
    <location>
        <begin position="20"/>
        <end position="37"/>
    </location>
</feature>
<keyword evidence="10" id="KW-1185">Reference proteome</keyword>
<keyword evidence="2 7" id="KW-0813">Transport</keyword>
<gene>
    <name evidence="9" type="ORF">C7383_11528</name>
</gene>
<feature type="domain" description="ABC transmembrane type-1" evidence="8">
    <location>
        <begin position="79"/>
        <end position="270"/>
    </location>
</feature>
<feature type="transmembrane region" description="Helical" evidence="7">
    <location>
        <begin position="84"/>
        <end position="107"/>
    </location>
</feature>
<evidence type="ECO:0000313" key="9">
    <source>
        <dbReference type="EMBL" id="PWJ72878.1"/>
    </source>
</evidence>
<dbReference type="Gene3D" id="1.10.3720.10">
    <property type="entry name" value="MetI-like"/>
    <property type="match status" value="1"/>
</dbReference>
<evidence type="ECO:0000256" key="3">
    <source>
        <dbReference type="ARBA" id="ARBA00022475"/>
    </source>
</evidence>
<evidence type="ECO:0000256" key="1">
    <source>
        <dbReference type="ARBA" id="ARBA00004651"/>
    </source>
</evidence>
<name>A0AB73SZH8_9FIRM</name>
<dbReference type="InterPro" id="IPR000515">
    <property type="entry name" value="MetI-like"/>
</dbReference>
<keyword evidence="3" id="KW-1003">Cell membrane</keyword>
<dbReference type="GO" id="GO:0055085">
    <property type="term" value="P:transmembrane transport"/>
    <property type="evidence" value="ECO:0007669"/>
    <property type="project" value="InterPro"/>
</dbReference>
<evidence type="ECO:0000256" key="7">
    <source>
        <dbReference type="RuleBase" id="RU363032"/>
    </source>
</evidence>
<keyword evidence="5 7" id="KW-1133">Transmembrane helix</keyword>
<dbReference type="PANTHER" id="PTHR43386:SF1">
    <property type="entry name" value="D,D-DIPEPTIDE TRANSPORT SYSTEM PERMEASE PROTEIN DDPC-RELATED"/>
    <property type="match status" value="1"/>
</dbReference>
<comment type="subcellular location">
    <subcellularLocation>
        <location evidence="1 7">Cell membrane</location>
        <topology evidence="1 7">Multi-pass membrane protein</topology>
    </subcellularLocation>
</comment>
<dbReference type="Pfam" id="PF00528">
    <property type="entry name" value="BPD_transp_1"/>
    <property type="match status" value="1"/>
</dbReference>
<keyword evidence="4 7" id="KW-0812">Transmembrane</keyword>
<keyword evidence="6 7" id="KW-0472">Membrane</keyword>
<feature type="transmembrane region" description="Helical" evidence="7">
    <location>
        <begin position="192"/>
        <end position="213"/>
    </location>
</feature>
<sequence length="283" mass="30911">MKKSSYLKDVVSRFRTHKLAMIGMWVLIVELLLLIFLPEIMKLQPYEIYSGFGAVPGGEHILGTDNTGRDLFARLIYGGRTSMYVGFFSVLISFAVGVPLGMLAGYYRGPVEAVIMRAADVFLSFPSMVFILVLVSVIGPSITSATVVIGIMGWPGFARQLYGSVLSVREKDYIEGARAIGTKNFAIMFRYILPNAFAPILIAFTFGIASAILQESGLSFLGMGVQVPEASWGNMLYAAQSVSIIATRPWMWVPPGVCLLVTVLSINLFGDGLRDALDPKMKI</sequence>
<proteinExistence type="inferred from homology"/>
<organism evidence="9 10">
    <name type="scientific">Murimonas intestini</name>
    <dbReference type="NCBI Taxonomy" id="1337051"/>
    <lineage>
        <taxon>Bacteria</taxon>
        <taxon>Bacillati</taxon>
        <taxon>Bacillota</taxon>
        <taxon>Clostridia</taxon>
        <taxon>Lachnospirales</taxon>
        <taxon>Lachnospiraceae</taxon>
        <taxon>Murimonas</taxon>
    </lineage>
</organism>
<dbReference type="InterPro" id="IPR050366">
    <property type="entry name" value="BP-dependent_transpt_permease"/>
</dbReference>
<feature type="transmembrane region" description="Helical" evidence="7">
    <location>
        <begin position="127"/>
        <end position="154"/>
    </location>
</feature>
<protein>
    <submittedName>
        <fullName evidence="9">Peptide/nickel transport system permease protein</fullName>
    </submittedName>
</protein>
<comment type="similarity">
    <text evidence="7">Belongs to the binding-protein-dependent transport system permease family.</text>
</comment>
<feature type="transmembrane region" description="Helical" evidence="7">
    <location>
        <begin position="252"/>
        <end position="273"/>
    </location>
</feature>
<dbReference type="SUPFAM" id="SSF161098">
    <property type="entry name" value="MetI-like"/>
    <property type="match status" value="1"/>
</dbReference>